<evidence type="ECO:0000256" key="4">
    <source>
        <dbReference type="RuleBase" id="RU361153"/>
    </source>
</evidence>
<evidence type="ECO:0000256" key="5">
    <source>
        <dbReference type="SAM" id="MobiDB-lite"/>
    </source>
</evidence>
<evidence type="ECO:0000256" key="1">
    <source>
        <dbReference type="ARBA" id="ARBA00005641"/>
    </source>
</evidence>
<dbReference type="Pfam" id="PF00150">
    <property type="entry name" value="Cellulase"/>
    <property type="match status" value="1"/>
</dbReference>
<evidence type="ECO:0000256" key="3">
    <source>
        <dbReference type="ARBA" id="ARBA00023295"/>
    </source>
</evidence>
<evidence type="ECO:0000259" key="6">
    <source>
        <dbReference type="Pfam" id="PF00150"/>
    </source>
</evidence>
<protein>
    <recommendedName>
        <fullName evidence="6">Glycoside hydrolase family 5 domain-containing protein</fullName>
    </recommendedName>
</protein>
<dbReference type="InterPro" id="IPR052066">
    <property type="entry name" value="Glycosphingolipid_Hydrolases"/>
</dbReference>
<evidence type="ECO:0000256" key="2">
    <source>
        <dbReference type="ARBA" id="ARBA00022801"/>
    </source>
</evidence>
<organism evidence="7 8">
    <name type="scientific">Cerrena zonata</name>
    <dbReference type="NCBI Taxonomy" id="2478898"/>
    <lineage>
        <taxon>Eukaryota</taxon>
        <taxon>Fungi</taxon>
        <taxon>Dikarya</taxon>
        <taxon>Basidiomycota</taxon>
        <taxon>Agaricomycotina</taxon>
        <taxon>Agaricomycetes</taxon>
        <taxon>Polyporales</taxon>
        <taxon>Cerrenaceae</taxon>
        <taxon>Cerrena</taxon>
    </lineage>
</organism>
<feature type="domain" description="Glycoside hydrolase family 5" evidence="6">
    <location>
        <begin position="106"/>
        <end position="167"/>
    </location>
</feature>
<evidence type="ECO:0000313" key="8">
    <source>
        <dbReference type="Proteomes" id="UP001385951"/>
    </source>
</evidence>
<dbReference type="PANTHER" id="PTHR31308:SF5">
    <property type="entry name" value="ERGOSTERYL-BETA-GLUCOSIDASE"/>
    <property type="match status" value="1"/>
</dbReference>
<keyword evidence="8" id="KW-1185">Reference proteome</keyword>
<gene>
    <name evidence="7" type="ORF">QCA50_016590</name>
</gene>
<reference evidence="7 8" key="1">
    <citation type="submission" date="2022-09" db="EMBL/GenBank/DDBJ databases">
        <authorList>
            <person name="Palmer J.M."/>
        </authorList>
    </citation>
    <scope>NUCLEOTIDE SEQUENCE [LARGE SCALE GENOMIC DNA]</scope>
    <source>
        <strain evidence="7 8">DSM 7382</strain>
    </source>
</reference>
<feature type="region of interest" description="Disordered" evidence="5">
    <location>
        <begin position="24"/>
        <end position="49"/>
    </location>
</feature>
<accession>A0AAW0FUE5</accession>
<comment type="similarity">
    <text evidence="1 4">Belongs to the glycosyl hydrolase 5 (cellulase A) family.</text>
</comment>
<name>A0AAW0FUE5_9APHY</name>
<dbReference type="EMBL" id="JASBNA010000050">
    <property type="protein sequence ID" value="KAK7680350.1"/>
    <property type="molecule type" value="Genomic_DNA"/>
</dbReference>
<dbReference type="InterPro" id="IPR001547">
    <property type="entry name" value="Glyco_hydro_5"/>
</dbReference>
<dbReference type="GO" id="GO:0050295">
    <property type="term" value="F:steryl-beta-glucosidase activity"/>
    <property type="evidence" value="ECO:0007669"/>
    <property type="project" value="TreeGrafter"/>
</dbReference>
<dbReference type="GO" id="GO:1904462">
    <property type="term" value="P:ergosteryl 3-beta-D-glucoside catabolic process"/>
    <property type="evidence" value="ECO:0007669"/>
    <property type="project" value="TreeGrafter"/>
</dbReference>
<dbReference type="GO" id="GO:0000272">
    <property type="term" value="P:polysaccharide catabolic process"/>
    <property type="evidence" value="ECO:0007669"/>
    <property type="project" value="InterPro"/>
</dbReference>
<dbReference type="SUPFAM" id="SSF51445">
    <property type="entry name" value="(Trans)glycosidases"/>
    <property type="match status" value="1"/>
</dbReference>
<keyword evidence="2 4" id="KW-0378">Hydrolase</keyword>
<keyword evidence="3 4" id="KW-0326">Glycosidase</keyword>
<sequence>MSSTIPSDLDASFVLVNDDPTSSSILKKPAGSNAGPTFAHDWSARGTGGRISQRGRHFVDALGRVCNLRGVNLSGSCKTPAHDTFPDNPAGVTFVNRPFPLEEAPEHFARLRRWGLTFVRFLVTWEAVEHAGPGEYDYEYLNYLKQVISLMPQYGLSCFVALHQDVWSRYTGGSGAPAWTIQLAGFDLDALEETGSAWLKGVQVKTAEGEYDEEDRGDVKPEERGTVAYWVSEIGCRDYGDVVLGWRYICTQITRSKKDKLRC</sequence>
<dbReference type="Gene3D" id="3.20.20.80">
    <property type="entry name" value="Glycosidases"/>
    <property type="match status" value="1"/>
</dbReference>
<dbReference type="PANTHER" id="PTHR31308">
    <property type="match status" value="1"/>
</dbReference>
<comment type="caution">
    <text evidence="7">The sequence shown here is derived from an EMBL/GenBank/DDBJ whole genome shotgun (WGS) entry which is preliminary data.</text>
</comment>
<dbReference type="InterPro" id="IPR017853">
    <property type="entry name" value="GH"/>
</dbReference>
<evidence type="ECO:0000313" key="7">
    <source>
        <dbReference type="EMBL" id="KAK7680350.1"/>
    </source>
</evidence>
<proteinExistence type="inferred from homology"/>
<dbReference type="Proteomes" id="UP001385951">
    <property type="component" value="Unassembled WGS sequence"/>
</dbReference>
<dbReference type="AlphaFoldDB" id="A0AAW0FUE5"/>